<evidence type="ECO:0000256" key="6">
    <source>
        <dbReference type="SAM" id="MobiDB-lite"/>
    </source>
</evidence>
<feature type="transmembrane region" description="Helical" evidence="7">
    <location>
        <begin position="261"/>
        <end position="280"/>
    </location>
</feature>
<gene>
    <name evidence="8" type="ORF">EJ997_12495</name>
</gene>
<feature type="transmembrane region" description="Helical" evidence="7">
    <location>
        <begin position="104"/>
        <end position="126"/>
    </location>
</feature>
<accession>A0A3S9Q0B4</accession>
<name>A0A3S9Q0B4_9ACTO</name>
<dbReference type="Proteomes" id="UP000280344">
    <property type="component" value="Chromosome"/>
</dbReference>
<dbReference type="PANTHER" id="PTHR30569">
    <property type="entry name" value="CYTOSINE TRANSPORTER CODB"/>
    <property type="match status" value="1"/>
</dbReference>
<protein>
    <submittedName>
        <fullName evidence="8">Cytosine permease</fullName>
    </submittedName>
</protein>
<feature type="region of interest" description="Disordered" evidence="6">
    <location>
        <begin position="1"/>
        <end position="27"/>
    </location>
</feature>
<feature type="transmembrane region" description="Helical" evidence="7">
    <location>
        <begin position="464"/>
        <end position="481"/>
    </location>
</feature>
<evidence type="ECO:0000256" key="7">
    <source>
        <dbReference type="SAM" id="Phobius"/>
    </source>
</evidence>
<feature type="transmembrane region" description="Helical" evidence="7">
    <location>
        <begin position="147"/>
        <end position="169"/>
    </location>
</feature>
<sequence>MPARGITVSHASSEKGRRQRQAPHDSTDYAAVQGGLAPDGAAVGEIDPHDHEEFMLEPVPRLARRSWFAMFAIWVGFGYVPTGLIVGGQLAGQGGTDGMPFGEAVLAILVGEGLLLVLTFLLGFAAMKTGLNLSLISRISYGKQGMIVPMLIMALLTLGWFASIVGMVGEIFDAAVGDITGITIINDLSLEYVLFCLFWGAVFTYSAWRGITAIEKISAAAAPFVLIIAVIVAFLMVNEFGGFGNVLDEAATRDGMSQGTAVTLLIGAWIAGVIMGVDIFRYAKNPVHVFIGAAACFILTNPLLNIIGYTGSIATGDSNFIAWMAENGVLLTILGAVLWVLALWTTNMSELYCNALYVGPAAESSGFRIKRGKIVIVVGTIGTIMGAMGFYAYFFADFITVLGAAFVPLAGPILADFYIVRRAEYATADPNRMPAVRWPAIVSFVVGAIAGITFQYWLPLPFDFPAGIAALAITFVLHLLLSKALASRPEQQQVVTEGFVSPSAGAARVI</sequence>
<dbReference type="InterPro" id="IPR001248">
    <property type="entry name" value="Pur-cyt_permease"/>
</dbReference>
<feature type="transmembrane region" description="Helical" evidence="7">
    <location>
        <begin position="189"/>
        <end position="208"/>
    </location>
</feature>
<keyword evidence="3 7" id="KW-0812">Transmembrane</keyword>
<comment type="subcellular location">
    <subcellularLocation>
        <location evidence="1">Membrane</location>
        <topology evidence="1">Multi-pass membrane protein</topology>
    </subcellularLocation>
</comment>
<dbReference type="KEGG" id="flh:EJ997_12495"/>
<evidence type="ECO:0000256" key="2">
    <source>
        <dbReference type="ARBA" id="ARBA00008974"/>
    </source>
</evidence>
<keyword evidence="4 7" id="KW-1133">Transmembrane helix</keyword>
<reference evidence="8 9" key="1">
    <citation type="submission" date="2018-12" db="EMBL/GenBank/DDBJ databases">
        <title>Complete genome sequence of Flaviflexus sp. H23T48.</title>
        <authorList>
            <person name="Bae J.-W."/>
            <person name="Lee J.-Y."/>
        </authorList>
    </citation>
    <scope>NUCLEOTIDE SEQUENCE [LARGE SCALE GENOMIC DNA]</scope>
    <source>
        <strain evidence="8 9">H23T48</strain>
    </source>
</reference>
<feature type="transmembrane region" description="Helical" evidence="7">
    <location>
        <begin position="320"/>
        <end position="344"/>
    </location>
</feature>
<dbReference type="GO" id="GO:0005886">
    <property type="term" value="C:plasma membrane"/>
    <property type="evidence" value="ECO:0007669"/>
    <property type="project" value="TreeGrafter"/>
</dbReference>
<feature type="transmembrane region" description="Helical" evidence="7">
    <location>
        <begin position="399"/>
        <end position="419"/>
    </location>
</feature>
<comment type="similarity">
    <text evidence="2">Belongs to the purine-cytosine permease (2.A.39) family.</text>
</comment>
<keyword evidence="9" id="KW-1185">Reference proteome</keyword>
<proteinExistence type="inferred from homology"/>
<dbReference type="Pfam" id="PF02133">
    <property type="entry name" value="Transp_cyt_pur"/>
    <property type="match status" value="1"/>
</dbReference>
<dbReference type="PANTHER" id="PTHR30569:SF0">
    <property type="entry name" value="CYTOSINE PERMEASE"/>
    <property type="match status" value="1"/>
</dbReference>
<evidence type="ECO:0000313" key="9">
    <source>
        <dbReference type="Proteomes" id="UP000280344"/>
    </source>
</evidence>
<feature type="transmembrane region" description="Helical" evidence="7">
    <location>
        <begin position="287"/>
        <end position="308"/>
    </location>
</feature>
<evidence type="ECO:0000256" key="1">
    <source>
        <dbReference type="ARBA" id="ARBA00004141"/>
    </source>
</evidence>
<evidence type="ECO:0000256" key="4">
    <source>
        <dbReference type="ARBA" id="ARBA00022989"/>
    </source>
</evidence>
<dbReference type="EMBL" id="CP034593">
    <property type="protein sequence ID" value="AZQ78031.1"/>
    <property type="molecule type" value="Genomic_DNA"/>
</dbReference>
<keyword evidence="5 7" id="KW-0472">Membrane</keyword>
<feature type="transmembrane region" description="Helical" evidence="7">
    <location>
        <begin position="67"/>
        <end position="92"/>
    </location>
</feature>
<dbReference type="GO" id="GO:0015209">
    <property type="term" value="F:cytosine transmembrane transporter activity"/>
    <property type="evidence" value="ECO:0007669"/>
    <property type="project" value="InterPro"/>
</dbReference>
<dbReference type="InterPro" id="IPR030191">
    <property type="entry name" value="CodB"/>
</dbReference>
<dbReference type="OrthoDB" id="6083029at2"/>
<feature type="compositionally biased region" description="Basic and acidic residues" evidence="6">
    <location>
        <begin position="12"/>
        <end position="27"/>
    </location>
</feature>
<dbReference type="AlphaFoldDB" id="A0A3S9Q0B4"/>
<evidence type="ECO:0000256" key="5">
    <source>
        <dbReference type="ARBA" id="ARBA00023136"/>
    </source>
</evidence>
<feature type="transmembrane region" description="Helical" evidence="7">
    <location>
        <begin position="374"/>
        <end position="393"/>
    </location>
</feature>
<evidence type="ECO:0000256" key="3">
    <source>
        <dbReference type="ARBA" id="ARBA00022692"/>
    </source>
</evidence>
<dbReference type="RefSeq" id="WP_126704831.1">
    <property type="nucleotide sequence ID" value="NZ_CP034593.1"/>
</dbReference>
<dbReference type="Gene3D" id="1.10.4160.10">
    <property type="entry name" value="Hydantoin permease"/>
    <property type="match status" value="1"/>
</dbReference>
<organism evidence="8 9">
    <name type="scientific">Flaviflexus ciconiae</name>
    <dbReference type="NCBI Taxonomy" id="2496867"/>
    <lineage>
        <taxon>Bacteria</taxon>
        <taxon>Bacillati</taxon>
        <taxon>Actinomycetota</taxon>
        <taxon>Actinomycetes</taxon>
        <taxon>Actinomycetales</taxon>
        <taxon>Actinomycetaceae</taxon>
        <taxon>Flaviflexus</taxon>
    </lineage>
</organism>
<evidence type="ECO:0000313" key="8">
    <source>
        <dbReference type="EMBL" id="AZQ78031.1"/>
    </source>
</evidence>
<feature type="transmembrane region" description="Helical" evidence="7">
    <location>
        <begin position="220"/>
        <end position="241"/>
    </location>
</feature>
<feature type="transmembrane region" description="Helical" evidence="7">
    <location>
        <begin position="440"/>
        <end position="458"/>
    </location>
</feature>